<organism evidence="3 4">
    <name type="scientific">Natrialba swarupiae</name>
    <dbReference type="NCBI Taxonomy" id="2448032"/>
    <lineage>
        <taxon>Archaea</taxon>
        <taxon>Methanobacteriati</taxon>
        <taxon>Methanobacteriota</taxon>
        <taxon>Stenosarchaea group</taxon>
        <taxon>Halobacteria</taxon>
        <taxon>Halobacteriales</taxon>
        <taxon>Natrialbaceae</taxon>
        <taxon>Natrialba</taxon>
    </lineage>
</organism>
<reference evidence="3 4" key="1">
    <citation type="submission" date="2019-08" db="EMBL/GenBank/DDBJ databases">
        <title>Archaea genome.</title>
        <authorList>
            <person name="Kajale S."/>
            <person name="Shouche Y."/>
            <person name="Deshpande N."/>
            <person name="Sharma A."/>
        </authorList>
    </citation>
    <scope>NUCLEOTIDE SEQUENCE [LARGE SCALE GENOMIC DNA]</scope>
    <source>
        <strain evidence="3 4">ESP3B_9</strain>
    </source>
</reference>
<comment type="caution">
    <text evidence="3">The sequence shown here is derived from an EMBL/GenBank/DDBJ whole genome shotgun (WGS) entry which is preliminary data.</text>
</comment>
<evidence type="ECO:0000256" key="1">
    <source>
        <dbReference type="ARBA" id="ARBA00007673"/>
    </source>
</evidence>
<dbReference type="InterPro" id="IPR007400">
    <property type="entry name" value="PrpF-like"/>
</dbReference>
<dbReference type="SUPFAM" id="SSF54506">
    <property type="entry name" value="Diaminopimelate epimerase-like"/>
    <property type="match status" value="2"/>
</dbReference>
<dbReference type="Proteomes" id="UP000324104">
    <property type="component" value="Unassembled WGS sequence"/>
</dbReference>
<dbReference type="EMBL" id="VTAW01000007">
    <property type="protein sequence ID" value="TYT62662.1"/>
    <property type="molecule type" value="Genomic_DNA"/>
</dbReference>
<proteinExistence type="inferred from homology"/>
<dbReference type="Pfam" id="PF04303">
    <property type="entry name" value="PrpF"/>
    <property type="match status" value="1"/>
</dbReference>
<keyword evidence="2" id="KW-0413">Isomerase</keyword>
<dbReference type="PANTHER" id="PTHR43709:SF2">
    <property type="entry name" value="DUF453 DOMAIN PROTEIN (AFU_ORTHOLOGUE AFUA_6G00360)"/>
    <property type="match status" value="1"/>
</dbReference>
<accession>A0A5D5AS60</accession>
<name>A0A5D5AS60_9EURY</name>
<dbReference type="PANTHER" id="PTHR43709">
    <property type="entry name" value="ACONITATE ISOMERASE-RELATED"/>
    <property type="match status" value="1"/>
</dbReference>
<dbReference type="GO" id="GO:0016853">
    <property type="term" value="F:isomerase activity"/>
    <property type="evidence" value="ECO:0007669"/>
    <property type="project" value="UniProtKB-KW"/>
</dbReference>
<evidence type="ECO:0000313" key="4">
    <source>
        <dbReference type="Proteomes" id="UP000324104"/>
    </source>
</evidence>
<evidence type="ECO:0000256" key="2">
    <source>
        <dbReference type="ARBA" id="ARBA00023235"/>
    </source>
</evidence>
<sequence length="378" mass="40462">MAQQYFPASLFRGGTSKGVYIRERELPADRDRWDDLLLQTFGSPDPKQVDGVGGSHSTASKAMIISPGDDDIDVEYLFGQVGIEKPVVDWGGNCGNLSFAIGPFALERGVATAEPDSDGKATLRLRNENTGTVVEQTLPVDEEGNPRYRGEFTVNGVPGTGARIRSRFLDPGGSVTDAVFPTGNRIDTLDVPGVGSLEVSLVDVSNPCVFARASDLSLTAAETPATIDSDEAVLERLERVRSAACERLGFVDDAADATAESPGIPKMTIVGEPQSYETVGGETIETEEYDLLARIMSMQKAHHAYAVTGAMCTATAGVFEGTIPNEFCQASTDGEVTIAHPKGTMWVGVERDGESVEAVSVDRTARELMHGDLYYLDR</sequence>
<comment type="similarity">
    <text evidence="1">Belongs to the PrpF family.</text>
</comment>
<keyword evidence="4" id="KW-1185">Reference proteome</keyword>
<dbReference type="AlphaFoldDB" id="A0A5D5AS60"/>
<gene>
    <name evidence="3" type="ORF">FYC77_07400</name>
</gene>
<protein>
    <submittedName>
        <fullName evidence="3">PrpF protein</fullName>
    </submittedName>
</protein>
<dbReference type="Gene3D" id="3.10.310.10">
    <property type="entry name" value="Diaminopimelate Epimerase, Chain A, domain 1"/>
    <property type="match status" value="2"/>
</dbReference>
<evidence type="ECO:0000313" key="3">
    <source>
        <dbReference type="EMBL" id="TYT62662.1"/>
    </source>
</evidence>